<feature type="domain" description="CCHC-type" evidence="12">
    <location>
        <begin position="472"/>
        <end position="486"/>
    </location>
</feature>
<dbReference type="GO" id="GO:0006508">
    <property type="term" value="P:proteolysis"/>
    <property type="evidence" value="ECO:0007669"/>
    <property type="project" value="InterPro"/>
</dbReference>
<dbReference type="Pfam" id="PF00077">
    <property type="entry name" value="RVP"/>
    <property type="match status" value="1"/>
</dbReference>
<dbReference type="SUPFAM" id="SSF47836">
    <property type="entry name" value="Retroviral matrix proteins"/>
    <property type="match status" value="1"/>
</dbReference>
<dbReference type="Gene3D" id="1.10.375.10">
    <property type="entry name" value="Human Immunodeficiency Virus Type 1 Capsid Protein"/>
    <property type="match status" value="1"/>
</dbReference>
<feature type="compositionally biased region" description="Basic and acidic residues" evidence="10">
    <location>
        <begin position="123"/>
        <end position="139"/>
    </location>
</feature>
<keyword evidence="3 9" id="KW-0863">Zinc-finger</keyword>
<keyword evidence="2" id="KW-0479">Metal-binding</keyword>
<evidence type="ECO:0000256" key="10">
    <source>
        <dbReference type="SAM" id="MobiDB-lite"/>
    </source>
</evidence>
<dbReference type="SMART" id="SM00343">
    <property type="entry name" value="ZnF_C2HC"/>
    <property type="match status" value="2"/>
</dbReference>
<dbReference type="InterPro" id="IPR021109">
    <property type="entry name" value="Peptidase_aspartic_dom_sf"/>
</dbReference>
<evidence type="ECO:0000313" key="14">
    <source>
        <dbReference type="EMBL" id="AQY16377.1"/>
    </source>
</evidence>
<dbReference type="AlphaFoldDB" id="A0A1U9W0D0"/>
<dbReference type="InterPro" id="IPR001969">
    <property type="entry name" value="Aspartic_peptidase_AS"/>
</dbReference>
<dbReference type="InterPro" id="IPR010999">
    <property type="entry name" value="Retrovr_matrix"/>
</dbReference>
<keyword evidence="11" id="KW-1133">Transmembrane helix</keyword>
<comment type="subunit">
    <text evidence="6">Active as a homodimer.</text>
</comment>
<proteinExistence type="predicted"/>
<feature type="region of interest" description="Disordered" evidence="10">
    <location>
        <begin position="503"/>
        <end position="528"/>
    </location>
</feature>
<evidence type="ECO:0000259" key="13">
    <source>
        <dbReference type="PROSITE" id="PS50175"/>
    </source>
</evidence>
<evidence type="ECO:0000256" key="8">
    <source>
        <dbReference type="ARBA" id="ARBA00046834"/>
    </source>
</evidence>
<comment type="function">
    <text evidence="7">Binds strongly to viral nucleic acids and promotes their packaging. Plays a role in the maturation-stabilization of the viral dimeric RNA via highly structured zinc-binding motifs.</text>
</comment>
<keyword evidence="11" id="KW-0472">Membrane</keyword>
<keyword evidence="11" id="KW-0812">Transmembrane</keyword>
<dbReference type="SUPFAM" id="SSF47943">
    <property type="entry name" value="Retrovirus capsid protein, N-terminal core domain"/>
    <property type="match status" value="1"/>
</dbReference>
<dbReference type="Gene3D" id="4.10.60.10">
    <property type="entry name" value="Zinc finger, CCHC-type"/>
    <property type="match status" value="1"/>
</dbReference>
<organism evidence="14">
    <name type="scientific">Gallus gallus</name>
    <name type="common">Chicken</name>
    <dbReference type="NCBI Taxonomy" id="9031"/>
    <lineage>
        <taxon>Eukaryota</taxon>
        <taxon>Metazoa</taxon>
        <taxon>Chordata</taxon>
        <taxon>Craniata</taxon>
        <taxon>Vertebrata</taxon>
        <taxon>Euteleostomi</taxon>
        <taxon>Archelosauria</taxon>
        <taxon>Archosauria</taxon>
        <taxon>Dinosauria</taxon>
        <taxon>Saurischia</taxon>
        <taxon>Theropoda</taxon>
        <taxon>Coelurosauria</taxon>
        <taxon>Aves</taxon>
        <taxon>Neognathae</taxon>
        <taxon>Galloanserae</taxon>
        <taxon>Galliformes</taxon>
        <taxon>Phasianidae</taxon>
        <taxon>Phasianinae</taxon>
        <taxon>Gallus</taxon>
    </lineage>
</organism>
<dbReference type="InterPro" id="IPR018061">
    <property type="entry name" value="Retropepsins"/>
</dbReference>
<dbReference type="VEuPathDB" id="HostDB:LOC107051636"/>
<reference evidence="14" key="1">
    <citation type="submission" date="2016-10" db="EMBL/GenBank/DDBJ databases">
        <title>Molecular Characteristics of Avian Endogenous Retrovirus ev/J in Ten types of Chinese economically important Flocks and Their Relationships with the Prevalent Subgroup J Avian Leukosis Viruses Strains in China.</title>
        <authorList>
            <person name="Liu L."/>
            <person name="Liang X."/>
            <person name="Li T."/>
            <person name="Gu Y."/>
            <person name="Yang Y."/>
        </authorList>
    </citation>
    <scope>NUCLEOTIDE SEQUENCE</scope>
    <source>
        <strain evidence="14">SG</strain>
    </source>
</reference>
<keyword evidence="4" id="KW-0378">Hydrolase</keyword>
<dbReference type="SUPFAM" id="SSF58069">
    <property type="entry name" value="Virus ectodomain"/>
    <property type="match status" value="1"/>
</dbReference>
<dbReference type="SUPFAM" id="SSF57756">
    <property type="entry name" value="Retrovirus zinc finger-like domains"/>
    <property type="match status" value="1"/>
</dbReference>
<evidence type="ECO:0000256" key="9">
    <source>
        <dbReference type="PROSITE-ProRule" id="PRU00047"/>
    </source>
</evidence>
<dbReference type="PROSITE" id="PS00141">
    <property type="entry name" value="ASP_PROTEASE"/>
    <property type="match status" value="1"/>
</dbReference>
<dbReference type="PROSITE" id="PS50175">
    <property type="entry name" value="ASP_PROT_RETROV"/>
    <property type="match status" value="1"/>
</dbReference>
<dbReference type="PANTHER" id="PTHR40389:SF3">
    <property type="entry name" value="IGE-BINDING PROTEIN"/>
    <property type="match status" value="1"/>
</dbReference>
<feature type="domain" description="Peptidase A2" evidence="13">
    <location>
        <begin position="577"/>
        <end position="656"/>
    </location>
</feature>
<protein>
    <recommendedName>
        <fullName evidence="1">Gag polyprotein</fullName>
    </recommendedName>
</protein>
<dbReference type="Gene3D" id="2.40.70.10">
    <property type="entry name" value="Acid Proteases"/>
    <property type="match status" value="1"/>
</dbReference>
<dbReference type="InterPro" id="IPR008916">
    <property type="entry name" value="Retrov_capsid_C"/>
</dbReference>
<dbReference type="InterPro" id="IPR034170">
    <property type="entry name" value="Retropepsin-like_cat_dom"/>
</dbReference>
<dbReference type="CDD" id="cd05482">
    <property type="entry name" value="HIV_retropepsin_like"/>
    <property type="match status" value="1"/>
</dbReference>
<dbReference type="InterPro" id="IPR005166">
    <property type="entry name" value="RSV_p95_env"/>
</dbReference>
<dbReference type="InterPro" id="IPR050195">
    <property type="entry name" value="Primate_lentivir_Gag_pol-like"/>
</dbReference>
<sequence>MDQVIKVLVQFCKDYCGKSTPSRKEIATVLSLLNELGELDSPRHVLDSSRWDLLTLALCQRAMASQKATELKTWGLMLGALKAARAEHKLGAVMSGEGAPGSGSLEFCRTGAQTGAQTTAKKTATEREEDCEKDREESQRLGGGATAPTAPPNSIALSPPPPYPKQPLYPSLATTSEQGTGPSPKGKGEGRLKLTDWGQIKEEVAQKGLAATYTLPVVVSEEGGPIWVPLDPKGVARMIEAVEKKGLKSPLTMNALEALTASGPMLPYGIENLMCKVLKPVQYTLWREEWHTKLKQMLITVQGDQRNPIYGSDIQRLTGNAPGLLTPRAQACQLRPGELIATTDAAIDAFRKLARSAEPTTPWTEIAQGPTEPFQEFADRLIKAVEGSDLPRAVHGPVILDCLYQKSSEGVQGILRAAPGRLQTPGEAIKYVLDKQKACPSVAGEVAAAVAGVMMACREADHRSADRQLGPCFKCGQLGHIRAQCRMGTGGGVTCQQCGRKGHTAPQCRARRPPRQGNNNGRPSTHGNFISRSVRAPHLSLPMAALSLSTHERPLVKATISCTNLPPDFQGPRSISATALIDSGADVTVVAETEWPSSWPAEASQSIMGVGGATPSRRSTNEVQAVVINRDGSLEKPALLTPLVARVPGTLLGRDFLRQIGIPQYPLNTFKGYVTNVTACDNDADLASQTACLIQALNTALPWDPQELDILGSQMIKNGTTRTCVTFGSVCYKENNRSRVCHNFDGNFNGTGGAEAELRDFIAKWKSDDLLIRPYVNQSWTMVSPINVESFSISRRYCGFTSNETHYYRGDLSNWCGSKRGKWSAGYSNGTKCSSNTTGCGGNCTTEWNYYAYGFTFGKQPEVLWNNGTAKALPPGIFLICGDRAWQGIPRNALGGPCYLGQLTMLSPNFTTWITYGPNITGHRRSRRSLSRLSPDCGDELQLWSVTARIFASFFAPGIAAAQALKEIERLACWSVKQANLTSLILNAMLEDTSSIRHTVLQNRAAIDFLLLAQGHGCQDVEGMCCFNLSDHSESIHKALQAMKEHTEKIRVEDDPIGDWFTRTFGDLGRWLAKGVKTLLFALLVIACLLAIIPCVIKCFQNCLLRTMNQFMDERIKYHRIREQL</sequence>
<dbReference type="Gene3D" id="1.10.150.90">
    <property type="entry name" value="Immunodeficiency lentiviruses, gag gene matrix protein p17"/>
    <property type="match status" value="1"/>
</dbReference>
<dbReference type="InterPro" id="IPR012344">
    <property type="entry name" value="Matrix_HIV/RSV_N"/>
</dbReference>
<dbReference type="GO" id="GO:0003676">
    <property type="term" value="F:nucleic acid binding"/>
    <property type="evidence" value="ECO:0007669"/>
    <property type="project" value="InterPro"/>
</dbReference>
<evidence type="ECO:0000256" key="1">
    <source>
        <dbReference type="ARBA" id="ARBA00019628"/>
    </source>
</evidence>
<dbReference type="Pfam" id="PF02813">
    <property type="entry name" value="Retro_M"/>
    <property type="match status" value="1"/>
</dbReference>
<dbReference type="InterPro" id="IPR008919">
    <property type="entry name" value="Retrov_capsid_N"/>
</dbReference>
<dbReference type="Pfam" id="PF00607">
    <property type="entry name" value="Gag_p24"/>
    <property type="match status" value="1"/>
</dbReference>
<evidence type="ECO:0000256" key="11">
    <source>
        <dbReference type="SAM" id="Phobius"/>
    </source>
</evidence>
<feature type="domain" description="CCHC-type" evidence="12">
    <location>
        <begin position="495"/>
        <end position="509"/>
    </location>
</feature>
<feature type="region of interest" description="Disordered" evidence="10">
    <location>
        <begin position="113"/>
        <end position="191"/>
    </location>
</feature>
<feature type="transmembrane region" description="Helical" evidence="11">
    <location>
        <begin position="1079"/>
        <end position="1100"/>
    </location>
</feature>
<dbReference type="GO" id="GO:0016032">
    <property type="term" value="P:viral process"/>
    <property type="evidence" value="ECO:0007669"/>
    <property type="project" value="InterPro"/>
</dbReference>
<dbReference type="InterPro" id="IPR004028">
    <property type="entry name" value="Gag_M"/>
</dbReference>
<dbReference type="GO" id="GO:0004190">
    <property type="term" value="F:aspartic-type endopeptidase activity"/>
    <property type="evidence" value="ECO:0007669"/>
    <property type="project" value="InterPro"/>
</dbReference>
<dbReference type="Pfam" id="PF00098">
    <property type="entry name" value="zf-CCHC"/>
    <property type="match status" value="1"/>
</dbReference>
<dbReference type="PROSITE" id="PS50158">
    <property type="entry name" value="ZF_CCHC"/>
    <property type="match status" value="2"/>
</dbReference>
<evidence type="ECO:0000256" key="5">
    <source>
        <dbReference type="ARBA" id="ARBA00022833"/>
    </source>
</evidence>
<dbReference type="InterPro" id="IPR036875">
    <property type="entry name" value="Znf_CCHC_sf"/>
</dbReference>
<dbReference type="GO" id="GO:0008270">
    <property type="term" value="F:zinc ion binding"/>
    <property type="evidence" value="ECO:0007669"/>
    <property type="project" value="UniProtKB-KW"/>
</dbReference>
<evidence type="ECO:0000256" key="2">
    <source>
        <dbReference type="ARBA" id="ARBA00022723"/>
    </source>
</evidence>
<feature type="compositionally biased region" description="Low complexity" evidence="10">
    <location>
        <begin position="113"/>
        <end position="122"/>
    </location>
</feature>
<dbReference type="Pfam" id="PF00429">
    <property type="entry name" value="TLV_coat"/>
    <property type="match status" value="1"/>
</dbReference>
<dbReference type="SUPFAM" id="SSF47353">
    <property type="entry name" value="Retrovirus capsid dimerization domain-like"/>
    <property type="match status" value="1"/>
</dbReference>
<dbReference type="SUPFAM" id="SSF50630">
    <property type="entry name" value="Acid proteases"/>
    <property type="match status" value="1"/>
</dbReference>
<keyword evidence="5" id="KW-0862">Zinc</keyword>
<evidence type="ECO:0000256" key="3">
    <source>
        <dbReference type="ARBA" id="ARBA00022771"/>
    </source>
</evidence>
<accession>A0A1U9W0D0</accession>
<dbReference type="EMBL" id="KY085957">
    <property type="protein sequence ID" value="AQY16377.1"/>
    <property type="molecule type" value="Genomic_DNA"/>
</dbReference>
<dbReference type="InterPro" id="IPR001995">
    <property type="entry name" value="Peptidase_A2_cat"/>
</dbReference>
<feature type="compositionally biased region" description="Pro residues" evidence="10">
    <location>
        <begin position="158"/>
        <end position="167"/>
    </location>
</feature>
<dbReference type="CDD" id="cd09949">
    <property type="entry name" value="RSV-like_HR1-HR2"/>
    <property type="match status" value="1"/>
</dbReference>
<dbReference type="InterPro" id="IPR001878">
    <property type="entry name" value="Znf_CCHC"/>
</dbReference>
<evidence type="ECO:0000259" key="12">
    <source>
        <dbReference type="PROSITE" id="PS50158"/>
    </source>
</evidence>
<dbReference type="Pfam" id="PF03708">
    <property type="entry name" value="Avian_gp85"/>
    <property type="match status" value="1"/>
</dbReference>
<evidence type="ECO:0000256" key="4">
    <source>
        <dbReference type="ARBA" id="ARBA00022801"/>
    </source>
</evidence>
<name>A0A1U9W0D0_CHICK</name>
<dbReference type="Gene3D" id="1.10.1200.30">
    <property type="match status" value="1"/>
</dbReference>
<dbReference type="InterPro" id="IPR018154">
    <property type="entry name" value="TLV/ENV_coat_polyprotein"/>
</dbReference>
<evidence type="ECO:0000256" key="7">
    <source>
        <dbReference type="ARBA" id="ARBA00045783"/>
    </source>
</evidence>
<comment type="subunit">
    <text evidence="8">Homodimer. Homomultimer. Homohexamer.</text>
</comment>
<dbReference type="Gene3D" id="1.10.287.210">
    <property type="match status" value="1"/>
</dbReference>
<dbReference type="PANTHER" id="PTHR40389">
    <property type="entry name" value="ENDOGENOUS RETROVIRUS GROUP K MEMBER 24 GAG POLYPROTEIN-RELATED"/>
    <property type="match status" value="1"/>
</dbReference>
<evidence type="ECO:0000256" key="6">
    <source>
        <dbReference type="ARBA" id="ARBA00038675"/>
    </source>
</evidence>